<evidence type="ECO:0000313" key="2">
    <source>
        <dbReference type="Proteomes" id="UP000642829"/>
    </source>
</evidence>
<dbReference type="Proteomes" id="UP000642829">
    <property type="component" value="Unassembled WGS sequence"/>
</dbReference>
<proteinExistence type="predicted"/>
<dbReference type="AlphaFoldDB" id="A0A8J3DIP0"/>
<protein>
    <submittedName>
        <fullName evidence="1">Uncharacterized protein</fullName>
    </submittedName>
</protein>
<organism evidence="1 2">
    <name type="scientific">Cerasicoccus arenae</name>
    <dbReference type="NCBI Taxonomy" id="424488"/>
    <lineage>
        <taxon>Bacteria</taxon>
        <taxon>Pseudomonadati</taxon>
        <taxon>Verrucomicrobiota</taxon>
        <taxon>Opitutia</taxon>
        <taxon>Puniceicoccales</taxon>
        <taxon>Cerasicoccaceae</taxon>
        <taxon>Cerasicoccus</taxon>
    </lineage>
</organism>
<keyword evidence="2" id="KW-1185">Reference proteome</keyword>
<comment type="caution">
    <text evidence="1">The sequence shown here is derived from an EMBL/GenBank/DDBJ whole genome shotgun (WGS) entry which is preliminary data.</text>
</comment>
<reference evidence="1" key="2">
    <citation type="submission" date="2020-09" db="EMBL/GenBank/DDBJ databases">
        <authorList>
            <person name="Sun Q."/>
            <person name="Kim S."/>
        </authorList>
    </citation>
    <scope>NUCLEOTIDE SEQUENCE</scope>
    <source>
        <strain evidence="1">KCTC 12870</strain>
    </source>
</reference>
<sequence length="99" mass="11142">MNKFQEFQNRIGIEIAEAIVGIPVFYWQNTLGKISLRPTAPKQKYEEAAQMTRSTQALIGPGRSAGRVRNATMSFSVIVSKSPNSPLPNWKFKKRRTSS</sequence>
<evidence type="ECO:0000313" key="1">
    <source>
        <dbReference type="EMBL" id="GHC07325.1"/>
    </source>
</evidence>
<accession>A0A8J3DIP0</accession>
<dbReference type="EMBL" id="BMXG01000017">
    <property type="protein sequence ID" value="GHC07325.1"/>
    <property type="molecule type" value="Genomic_DNA"/>
</dbReference>
<gene>
    <name evidence="1" type="ORF">GCM10007047_25560</name>
</gene>
<name>A0A8J3DIP0_9BACT</name>
<reference evidence="1" key="1">
    <citation type="journal article" date="2014" name="Int. J. Syst. Evol. Microbiol.">
        <title>Complete genome sequence of Corynebacterium casei LMG S-19264T (=DSM 44701T), isolated from a smear-ripened cheese.</title>
        <authorList>
            <consortium name="US DOE Joint Genome Institute (JGI-PGF)"/>
            <person name="Walter F."/>
            <person name="Albersmeier A."/>
            <person name="Kalinowski J."/>
            <person name="Ruckert C."/>
        </authorList>
    </citation>
    <scope>NUCLEOTIDE SEQUENCE</scope>
    <source>
        <strain evidence="1">KCTC 12870</strain>
    </source>
</reference>